<dbReference type="EMBL" id="VKKZ01000021">
    <property type="protein sequence ID" value="KAA6433453.1"/>
    <property type="molecule type" value="Genomic_DNA"/>
</dbReference>
<organism evidence="1 3">
    <name type="scientific">Rufibacter glacialis</name>
    <dbReference type="NCBI Taxonomy" id="1259555"/>
    <lineage>
        <taxon>Bacteria</taxon>
        <taxon>Pseudomonadati</taxon>
        <taxon>Bacteroidota</taxon>
        <taxon>Cytophagia</taxon>
        <taxon>Cytophagales</taxon>
        <taxon>Hymenobacteraceae</taxon>
        <taxon>Rufibacter</taxon>
    </lineage>
</organism>
<protein>
    <submittedName>
        <fullName evidence="1">DUF2490 domain-containing protein</fullName>
    </submittedName>
</protein>
<reference evidence="2 4" key="3">
    <citation type="submission" date="2024-08" db="EMBL/GenBank/DDBJ databases">
        <authorList>
            <person name="Wei W."/>
        </authorList>
    </citation>
    <scope>NUCLEOTIDE SEQUENCE [LARGE SCALE GENOMIC DNA]</scope>
    <source>
        <strain evidence="2 4">XU2</strain>
    </source>
</reference>
<dbReference type="EMBL" id="JBGOGF010000003">
    <property type="protein sequence ID" value="MFA1771093.1"/>
    <property type="molecule type" value="Genomic_DNA"/>
</dbReference>
<sequence>MRALPFLFFVLSGFLMALQSLGQSNRLNHWWQYSGSYWINPQWAVTAHLQYRSYQLFKDPRVGYVGGEVQHAFKDVPISLGAGYAHLFNRNYVTEEETELTHENRLYQNLTLRGSVGGVGISHRYQVEERWLRQGYHTRLRYQLALRIPLGPKEQEERPWYGILRNEVRVIIRDQPFDSNRVYGGLGYTFNKHFTLEGMWMSQLVGRGGNHVHFTMFVLRHDFGRME</sequence>
<reference evidence="1 3" key="1">
    <citation type="submission" date="2019-07" db="EMBL/GenBank/DDBJ databases">
        <authorList>
            <person name="Qu J.-H."/>
        </authorList>
    </citation>
    <scope>NUCLEOTIDE SEQUENCE [LARGE SCALE GENOMIC DNA]</scope>
    <source>
        <strain evidence="1 3">MDT1-10-3</strain>
    </source>
</reference>
<dbReference type="Proteomes" id="UP001570846">
    <property type="component" value="Unassembled WGS sequence"/>
</dbReference>
<reference evidence="1 3" key="2">
    <citation type="submission" date="2019-09" db="EMBL/GenBank/DDBJ databases">
        <title>A bacterium isolated from glacier soil.</title>
        <authorList>
            <person name="Liu Q."/>
        </authorList>
    </citation>
    <scope>NUCLEOTIDE SEQUENCE [LARGE SCALE GENOMIC DNA]</scope>
    <source>
        <strain evidence="1 3">MDT1-10-3</strain>
    </source>
</reference>
<evidence type="ECO:0000313" key="4">
    <source>
        <dbReference type="Proteomes" id="UP001570846"/>
    </source>
</evidence>
<dbReference type="Proteomes" id="UP000323866">
    <property type="component" value="Unassembled WGS sequence"/>
</dbReference>
<accession>A0A5M8QEP0</accession>
<keyword evidence="4" id="KW-1185">Reference proteome</keyword>
<gene>
    <name evidence="2" type="ORF">ACD591_07305</name>
    <name evidence="1" type="ORF">FOE74_13360</name>
</gene>
<evidence type="ECO:0000313" key="3">
    <source>
        <dbReference type="Proteomes" id="UP000323866"/>
    </source>
</evidence>
<dbReference type="Pfam" id="PF10677">
    <property type="entry name" value="DUF2490"/>
    <property type="match status" value="1"/>
</dbReference>
<name>A0A5M8QEP0_9BACT</name>
<comment type="caution">
    <text evidence="1">The sequence shown here is derived from an EMBL/GenBank/DDBJ whole genome shotgun (WGS) entry which is preliminary data.</text>
</comment>
<evidence type="ECO:0000313" key="1">
    <source>
        <dbReference type="EMBL" id="KAA6433453.1"/>
    </source>
</evidence>
<dbReference type="RefSeq" id="WP_149099112.1">
    <property type="nucleotide sequence ID" value="NZ_BMMG01000004.1"/>
</dbReference>
<dbReference type="AlphaFoldDB" id="A0A5M8QEP0"/>
<proteinExistence type="predicted"/>
<dbReference type="OrthoDB" id="1118734at2"/>
<evidence type="ECO:0000313" key="2">
    <source>
        <dbReference type="EMBL" id="MFA1771093.1"/>
    </source>
</evidence>
<dbReference type="InterPro" id="IPR019619">
    <property type="entry name" value="DUF2490"/>
</dbReference>